<dbReference type="EMBL" id="UOFO01000109">
    <property type="protein sequence ID" value="VAW87025.1"/>
    <property type="molecule type" value="Genomic_DNA"/>
</dbReference>
<dbReference type="InterPro" id="IPR005532">
    <property type="entry name" value="SUMF_dom"/>
</dbReference>
<name>A0A3B0Z134_9ZZZZ</name>
<dbReference type="PANTHER" id="PTHR23150:SF19">
    <property type="entry name" value="FORMYLGLYCINE-GENERATING ENZYME"/>
    <property type="match status" value="1"/>
</dbReference>
<protein>
    <submittedName>
        <fullName evidence="2">Phage protein</fullName>
    </submittedName>
</protein>
<dbReference type="SUPFAM" id="SSF56436">
    <property type="entry name" value="C-type lectin-like"/>
    <property type="match status" value="1"/>
</dbReference>
<organism evidence="2">
    <name type="scientific">hydrothermal vent metagenome</name>
    <dbReference type="NCBI Taxonomy" id="652676"/>
    <lineage>
        <taxon>unclassified sequences</taxon>
        <taxon>metagenomes</taxon>
        <taxon>ecological metagenomes</taxon>
    </lineage>
</organism>
<evidence type="ECO:0000313" key="2">
    <source>
        <dbReference type="EMBL" id="VAW87025.1"/>
    </source>
</evidence>
<dbReference type="InterPro" id="IPR016187">
    <property type="entry name" value="CTDL_fold"/>
</dbReference>
<dbReference type="GO" id="GO:0120147">
    <property type="term" value="F:formylglycine-generating oxidase activity"/>
    <property type="evidence" value="ECO:0007669"/>
    <property type="project" value="TreeGrafter"/>
</dbReference>
<dbReference type="InterPro" id="IPR042095">
    <property type="entry name" value="SUMF_sf"/>
</dbReference>
<evidence type="ECO:0000259" key="1">
    <source>
        <dbReference type="Pfam" id="PF03781"/>
    </source>
</evidence>
<dbReference type="AlphaFoldDB" id="A0A3B0Z134"/>
<dbReference type="PANTHER" id="PTHR23150">
    <property type="entry name" value="SULFATASE MODIFYING FACTOR 1, 2"/>
    <property type="match status" value="1"/>
</dbReference>
<dbReference type="InterPro" id="IPR051043">
    <property type="entry name" value="Sulfatase_Mod_Factor_Kinase"/>
</dbReference>
<feature type="domain" description="Sulfatase-modifying factor enzyme-like" evidence="1">
    <location>
        <begin position="7"/>
        <end position="221"/>
    </location>
</feature>
<accession>A0A3B0Z134</accession>
<dbReference type="Gene3D" id="3.90.1580.10">
    <property type="entry name" value="paralog of FGE (formylglycine-generating enzyme)"/>
    <property type="match status" value="1"/>
</dbReference>
<sequence>MESLNLGMVIIPAGRFNMGDSEGPANERPQRQVKIGAFYLGKTEVTQAQWVTVMGSNPSLYKHPKRPVDQVTWMEVQEFIQRLNEHEKTTKYRLPTEAEWEYAARSGSTAAYPFLEDDLSEFAWYGHSRNVGTRPVGQRQRNDWGLADMHGNVWEWVEDCWHDDYTGAPSDGRAWVEQVDCADRVLKGGAWNSSAQYVRSATRGSYTFDLNDSGNGFRLARSL</sequence>
<dbReference type="Pfam" id="PF03781">
    <property type="entry name" value="FGE-sulfatase"/>
    <property type="match status" value="1"/>
</dbReference>
<reference evidence="2" key="1">
    <citation type="submission" date="2018-06" db="EMBL/GenBank/DDBJ databases">
        <authorList>
            <person name="Zhirakovskaya E."/>
        </authorList>
    </citation>
    <scope>NUCLEOTIDE SEQUENCE</scope>
</reference>
<gene>
    <name evidence="2" type="ORF">MNBD_GAMMA16-593</name>
</gene>
<proteinExistence type="predicted"/>